<evidence type="ECO:0000313" key="2">
    <source>
        <dbReference type="Proteomes" id="UP000003613"/>
    </source>
</evidence>
<dbReference type="HOGENOM" id="CLU_1692572_0_0_3"/>
<proteinExistence type="predicted"/>
<gene>
    <name evidence="1" type="ORF">MICAF_40012</name>
</gene>
<organism evidence="1 2">
    <name type="scientific">Microcystis aeruginosa PCC 9807</name>
    <dbReference type="NCBI Taxonomy" id="1160283"/>
    <lineage>
        <taxon>Bacteria</taxon>
        <taxon>Bacillati</taxon>
        <taxon>Cyanobacteriota</taxon>
        <taxon>Cyanophyceae</taxon>
        <taxon>Oscillatoriophycideae</taxon>
        <taxon>Chroococcales</taxon>
        <taxon>Microcystaceae</taxon>
        <taxon>Microcystis</taxon>
    </lineage>
</organism>
<sequence>MVALLDDLGIWNDLGTILPDGNWQFFPGQATQGLSVFRATWSGDLSDIKSYVQLRPFYNRSGFSEPDSRWIRLFPKPGSEIVFLNFPDELKTQKITRGFQATKWYKWLKNGLNIDSRYSLNLQEFQPLPDFEEEIRPLSASTVHEIVIEAVRQALIPE</sequence>
<accession>I4H905</accession>
<dbReference type="Proteomes" id="UP000003613">
    <property type="component" value="Unassembled WGS sequence"/>
</dbReference>
<dbReference type="RefSeq" id="WP_002785210.1">
    <property type="nucleotide sequence ID" value="NZ_HE973314.1"/>
</dbReference>
<protein>
    <submittedName>
        <fullName evidence="1">Uncharacterized protein</fullName>
    </submittedName>
</protein>
<reference evidence="1 2" key="1">
    <citation type="submission" date="2012-04" db="EMBL/GenBank/DDBJ databases">
        <authorList>
            <person name="Genoscope - CEA"/>
        </authorList>
    </citation>
    <scope>NUCLEOTIDE SEQUENCE [LARGE SCALE GENOMIC DNA]</scope>
    <source>
        <strain evidence="1 2">9807</strain>
    </source>
</reference>
<name>I4H905_MICAE</name>
<dbReference type="AlphaFoldDB" id="I4H905"/>
<evidence type="ECO:0000313" key="1">
    <source>
        <dbReference type="EMBL" id="CCI18529.1"/>
    </source>
</evidence>
<dbReference type="EMBL" id="CAIM01000334">
    <property type="protein sequence ID" value="CCI18529.1"/>
    <property type="molecule type" value="Genomic_DNA"/>
</dbReference>
<comment type="caution">
    <text evidence="1">The sequence shown here is derived from an EMBL/GenBank/DDBJ whole genome shotgun (WGS) entry which is preliminary data.</text>
</comment>